<dbReference type="PANTHER" id="PTHR18964:SF173">
    <property type="entry name" value="GLUCOKINASE"/>
    <property type="match status" value="1"/>
</dbReference>
<dbReference type="InterPro" id="IPR000600">
    <property type="entry name" value="ROK"/>
</dbReference>
<dbReference type="Gene3D" id="1.10.10.10">
    <property type="entry name" value="Winged helix-like DNA-binding domain superfamily/Winged helix DNA-binding domain"/>
    <property type="match status" value="1"/>
</dbReference>
<keyword evidence="2" id="KW-0418">Kinase</keyword>
<dbReference type="Gene3D" id="3.30.420.40">
    <property type="match status" value="2"/>
</dbReference>
<evidence type="ECO:0000256" key="1">
    <source>
        <dbReference type="ARBA" id="ARBA00006479"/>
    </source>
</evidence>
<protein>
    <submittedName>
        <fullName evidence="2">Sugar kinase of the NBD/HSP70 family, may contain an N-terminal HTH domain</fullName>
    </submittedName>
</protein>
<comment type="similarity">
    <text evidence="1">Belongs to the ROK (NagC/XylR) family.</text>
</comment>
<dbReference type="SUPFAM" id="SSF46785">
    <property type="entry name" value="Winged helix' DNA-binding domain"/>
    <property type="match status" value="1"/>
</dbReference>
<sequence>MRGTHVAPGRPSNSAGHLLQFFRDGRVGTRRELGEITELSRSTVAARIDALVSAGYLREGGIASSSGGRPPTLLTFEDRTPTILAADLDVTHARVAVTDASGEILAEQVVDSRIAAGPQSVLPEVCDRFDALLEKAGRGRDSVCGIGMGVPGPVDFEAARVVRPPIMPGWHDFPVREEMSRRFDVPLYLDNDANMMALGEHRVVFPDEKSLLFIKVGTGLGAGIVVDGGVLRGVDGAEGDIGHVRISGSAAQCACGATGCLAASASGAAMARQLRDLGFKALTSRDVISFVSAGEPAAVSIVRRAGLLVGEVLATAISLINPRVLVIGGDLADTGEHFLRGVHESLLQRTQPLATRRLLVTTSALGDRAGIAGAVVMVRDQVFSPEEVDRRLSAMAAERTKATAGS</sequence>
<dbReference type="InterPro" id="IPR049874">
    <property type="entry name" value="ROK_cs"/>
</dbReference>
<dbReference type="InterPro" id="IPR043129">
    <property type="entry name" value="ATPase_NBD"/>
</dbReference>
<dbReference type="PANTHER" id="PTHR18964">
    <property type="entry name" value="ROK (REPRESSOR, ORF, KINASE) FAMILY"/>
    <property type="match status" value="1"/>
</dbReference>
<name>A0A1C6T1S2_9ACTN</name>
<keyword evidence="3" id="KW-1185">Reference proteome</keyword>
<dbReference type="PROSITE" id="PS01125">
    <property type="entry name" value="ROK"/>
    <property type="match status" value="1"/>
</dbReference>
<gene>
    <name evidence="2" type="ORF">GA0070624_5327</name>
</gene>
<dbReference type="InterPro" id="IPR036390">
    <property type="entry name" value="WH_DNA-bd_sf"/>
</dbReference>
<accession>A0A1C6T1S2</accession>
<reference evidence="3" key="1">
    <citation type="submission" date="2016-06" db="EMBL/GenBank/DDBJ databases">
        <authorList>
            <person name="Varghese N."/>
            <person name="Submissions Spin"/>
        </authorList>
    </citation>
    <scope>NUCLEOTIDE SEQUENCE [LARGE SCALE GENOMIC DNA]</scope>
    <source>
        <strain evidence="3">DSM 45431</strain>
    </source>
</reference>
<dbReference type="Pfam" id="PF00480">
    <property type="entry name" value="ROK"/>
    <property type="match status" value="1"/>
</dbReference>
<dbReference type="EMBL" id="FMHV01000002">
    <property type="protein sequence ID" value="SCL35681.1"/>
    <property type="molecule type" value="Genomic_DNA"/>
</dbReference>
<dbReference type="AlphaFoldDB" id="A0A1C6T1S2"/>
<dbReference type="InterPro" id="IPR036388">
    <property type="entry name" value="WH-like_DNA-bd_sf"/>
</dbReference>
<dbReference type="SUPFAM" id="SSF53067">
    <property type="entry name" value="Actin-like ATPase domain"/>
    <property type="match status" value="1"/>
</dbReference>
<proteinExistence type="inferred from homology"/>
<dbReference type="GO" id="GO:0016301">
    <property type="term" value="F:kinase activity"/>
    <property type="evidence" value="ECO:0007669"/>
    <property type="project" value="UniProtKB-KW"/>
</dbReference>
<keyword evidence="2" id="KW-0808">Transferase</keyword>
<dbReference type="STRING" id="568872.GA0070624_5327"/>
<evidence type="ECO:0000313" key="2">
    <source>
        <dbReference type="EMBL" id="SCL35681.1"/>
    </source>
</evidence>
<dbReference type="Proteomes" id="UP000199413">
    <property type="component" value="Unassembled WGS sequence"/>
</dbReference>
<dbReference type="OrthoDB" id="3189808at2"/>
<evidence type="ECO:0000313" key="3">
    <source>
        <dbReference type="Proteomes" id="UP000199413"/>
    </source>
</evidence>
<organism evidence="2 3">
    <name type="scientific">Micromonospora rhizosphaerae</name>
    <dbReference type="NCBI Taxonomy" id="568872"/>
    <lineage>
        <taxon>Bacteria</taxon>
        <taxon>Bacillati</taxon>
        <taxon>Actinomycetota</taxon>
        <taxon>Actinomycetes</taxon>
        <taxon>Micromonosporales</taxon>
        <taxon>Micromonosporaceae</taxon>
        <taxon>Micromonospora</taxon>
    </lineage>
</organism>